<evidence type="ECO:0000256" key="1">
    <source>
        <dbReference type="SAM" id="SignalP"/>
    </source>
</evidence>
<keyword evidence="1" id="KW-0732">Signal</keyword>
<feature type="chain" id="PRO_5014798664" description="Secreted protein" evidence="1">
    <location>
        <begin position="25"/>
        <end position="78"/>
    </location>
</feature>
<protein>
    <recommendedName>
        <fullName evidence="3">Secreted protein</fullName>
    </recommendedName>
</protein>
<evidence type="ECO:0000313" key="2">
    <source>
        <dbReference type="EMBL" id="MBW72344.1"/>
    </source>
</evidence>
<accession>A0A2M4D430</accession>
<feature type="signal peptide" evidence="1">
    <location>
        <begin position="1"/>
        <end position="24"/>
    </location>
</feature>
<proteinExistence type="predicted"/>
<organism evidence="2">
    <name type="scientific">Anopheles darlingi</name>
    <name type="common">Mosquito</name>
    <dbReference type="NCBI Taxonomy" id="43151"/>
    <lineage>
        <taxon>Eukaryota</taxon>
        <taxon>Metazoa</taxon>
        <taxon>Ecdysozoa</taxon>
        <taxon>Arthropoda</taxon>
        <taxon>Hexapoda</taxon>
        <taxon>Insecta</taxon>
        <taxon>Pterygota</taxon>
        <taxon>Neoptera</taxon>
        <taxon>Endopterygota</taxon>
        <taxon>Diptera</taxon>
        <taxon>Nematocera</taxon>
        <taxon>Culicoidea</taxon>
        <taxon>Culicidae</taxon>
        <taxon>Anophelinae</taxon>
        <taxon>Anopheles</taxon>
    </lineage>
</organism>
<sequence>MSLSLWLLLLLLWLLLPLPKLTLGLYCGGQPAGESALLMMLSGGKLLLNLLLPSRYIPIIRSGLVFCGGYTVYGAGIT</sequence>
<evidence type="ECO:0008006" key="3">
    <source>
        <dbReference type="Google" id="ProtNLM"/>
    </source>
</evidence>
<name>A0A2M4D430_ANODA</name>
<reference evidence="2" key="1">
    <citation type="submission" date="2018-01" db="EMBL/GenBank/DDBJ databases">
        <title>An insight into the sialome of Amazonian anophelines.</title>
        <authorList>
            <person name="Ribeiro J.M."/>
            <person name="Scarpassa V."/>
            <person name="Calvo E."/>
        </authorList>
    </citation>
    <scope>NUCLEOTIDE SEQUENCE</scope>
</reference>
<dbReference type="AlphaFoldDB" id="A0A2M4D430"/>
<dbReference type="EMBL" id="GGFL01008166">
    <property type="protein sequence ID" value="MBW72344.1"/>
    <property type="molecule type" value="Transcribed_RNA"/>
</dbReference>